<dbReference type="EMBL" id="CP141259">
    <property type="protein sequence ID" value="WRL48376.1"/>
    <property type="molecule type" value="Genomic_DNA"/>
</dbReference>
<organism evidence="1 3">
    <name type="scientific">Aromatoleum evansii</name>
    <name type="common">Azoarcus evansii</name>
    <dbReference type="NCBI Taxonomy" id="59406"/>
    <lineage>
        <taxon>Bacteria</taxon>
        <taxon>Pseudomonadati</taxon>
        <taxon>Pseudomonadota</taxon>
        <taxon>Betaproteobacteria</taxon>
        <taxon>Rhodocyclales</taxon>
        <taxon>Rhodocyclaceae</taxon>
        <taxon>Aromatoleum</taxon>
    </lineage>
</organism>
<dbReference type="RefSeq" id="WP_407280623.1">
    <property type="nucleotide sequence ID" value="NZ_CP141259.1"/>
</dbReference>
<gene>
    <name evidence="1" type="ORF">U5817_09735</name>
    <name evidence="2" type="ORF">U5817_10085</name>
</gene>
<name>A0ABZ1ATJ0_AROEV</name>
<sequence>MQLNVVPIKPQQPAVSDACRWHEAFESVTASNLRILCAWQRMLWRAFWRV</sequence>
<proteinExistence type="predicted"/>
<evidence type="ECO:0000313" key="2">
    <source>
        <dbReference type="EMBL" id="WRL48376.1"/>
    </source>
</evidence>
<dbReference type="EMBL" id="CP141259">
    <property type="protein sequence ID" value="WRL48306.1"/>
    <property type="molecule type" value="Genomic_DNA"/>
</dbReference>
<keyword evidence="3" id="KW-1185">Reference proteome</keyword>
<dbReference type="Proteomes" id="UP001626593">
    <property type="component" value="Chromosome"/>
</dbReference>
<reference evidence="1 3" key="1">
    <citation type="submission" date="2023-12" db="EMBL/GenBank/DDBJ databases">
        <title>A. evansii MAY27, complete genome.</title>
        <authorList>
            <person name="Wang Y."/>
        </authorList>
    </citation>
    <scope>NUCLEOTIDE SEQUENCE [LARGE SCALE GENOMIC DNA]</scope>
    <source>
        <strain evidence="1 3">MAY27</strain>
    </source>
</reference>
<evidence type="ECO:0000313" key="3">
    <source>
        <dbReference type="Proteomes" id="UP001626593"/>
    </source>
</evidence>
<evidence type="ECO:0000313" key="1">
    <source>
        <dbReference type="EMBL" id="WRL48306.1"/>
    </source>
</evidence>
<protein>
    <submittedName>
        <fullName evidence="1">Uncharacterized protein</fullName>
    </submittedName>
</protein>
<accession>A0ABZ1ATJ0</accession>